<dbReference type="Pfam" id="PF03031">
    <property type="entry name" value="NIF"/>
    <property type="match status" value="1"/>
</dbReference>
<comment type="function">
    <text evidence="1">Essential component of the TIM23 complex, a complex that mediates the translocation of transit peptide-containing proteins across the mitochondrial inner membrane.</text>
</comment>
<dbReference type="PANTHER" id="PTHR12210">
    <property type="entry name" value="DULLARD PROTEIN PHOSPHATASE"/>
    <property type="match status" value="1"/>
</dbReference>
<organism evidence="3 4">
    <name type="scientific">Dioscorea cayennensis subsp. rotundata</name>
    <name type="common">White Guinea yam</name>
    <name type="synonym">Dioscorea rotundata</name>
    <dbReference type="NCBI Taxonomy" id="55577"/>
    <lineage>
        <taxon>Eukaryota</taxon>
        <taxon>Viridiplantae</taxon>
        <taxon>Streptophyta</taxon>
        <taxon>Embryophyta</taxon>
        <taxon>Tracheophyta</taxon>
        <taxon>Spermatophyta</taxon>
        <taxon>Magnoliopsida</taxon>
        <taxon>Liliopsida</taxon>
        <taxon>Dioscoreales</taxon>
        <taxon>Dioscoreaceae</taxon>
        <taxon>Dioscorea</taxon>
    </lineage>
</organism>
<evidence type="ECO:0000256" key="1">
    <source>
        <dbReference type="RuleBase" id="RU365079"/>
    </source>
</evidence>
<name>A0AB40BYE7_DIOCR</name>
<dbReference type="AlphaFoldDB" id="A0AB40BYE7"/>
<reference evidence="4" key="1">
    <citation type="submission" date="2025-08" db="UniProtKB">
        <authorList>
            <consortium name="RefSeq"/>
        </authorList>
    </citation>
    <scope>IDENTIFICATION</scope>
</reference>
<keyword evidence="1" id="KW-0811">Translocation</keyword>
<dbReference type="Gene3D" id="3.40.50.1000">
    <property type="entry name" value="HAD superfamily/HAD-like"/>
    <property type="match status" value="1"/>
</dbReference>
<keyword evidence="1" id="KW-0496">Mitochondrion</keyword>
<dbReference type="GO" id="GO:0005744">
    <property type="term" value="C:TIM23 mitochondrial import inner membrane translocase complex"/>
    <property type="evidence" value="ECO:0007669"/>
    <property type="project" value="UniProtKB-UniRule"/>
</dbReference>
<comment type="subcellular location">
    <subcellularLocation>
        <location evidence="1">Mitochondrion inner membrane</location>
        <topology evidence="1">Single-pass membrane protein</topology>
    </subcellularLocation>
</comment>
<dbReference type="FunFam" id="3.40.50.1000:FF:000257">
    <property type="entry name" value="Haloacid dehalogenase-like hydrolase (HAD) superfamily protein"/>
    <property type="match status" value="1"/>
</dbReference>
<keyword evidence="3" id="KW-1185">Reference proteome</keyword>
<dbReference type="InterPro" id="IPR023214">
    <property type="entry name" value="HAD_sf"/>
</dbReference>
<comment type="similarity">
    <text evidence="1">Belongs to the TIM50 family.</text>
</comment>
<evidence type="ECO:0000313" key="4">
    <source>
        <dbReference type="RefSeq" id="XP_039131429.1"/>
    </source>
</evidence>
<feature type="domain" description="FCP1 homology" evidence="2">
    <location>
        <begin position="250"/>
        <end position="431"/>
    </location>
</feature>
<proteinExistence type="inferred from homology"/>
<dbReference type="SMART" id="SM00577">
    <property type="entry name" value="CPDc"/>
    <property type="match status" value="1"/>
</dbReference>
<sequence>MDSKSYVEPVEIKEVKLKEIDKSLDCIVQQIHEDTPDNKLQVMIHVEDSISGKETTVGKNRWVAKSKVNKELQKSHMHDNGKLLVEFDNVPDISVVSPKENLETLSSDRLEKLKLPPPPVRKIASDHVTLNIPINKNNPMFPLYEEEGCFSFQAVSNVLEDKPSGNFSMKKCALINTIGAQNMVRNTHEDSTSDTSDVRCDEEIIVWRKRGNSFSSMRNRGVDHASSLGLMNKDKKLETMIMQPERAVISLPRQKLLVLDLNGLLADILSDPRKAHKADIRIRGKSLFKRPFCDDFLKFCFERFNIGVWSSRVRYNVDSVVDFLMGDFKQKLLFCWDLSKCTTTGFRTIENVHKPLVLKDLKKLWNKEDPDLQWEIGEYTSSNTLLIDDSPYKALCNPPYTSIFPHPYNFYNRHDNSLGPGGDLRVYLEGLAMCDDTQQYVRDHPFGQAAISEKHPDWKFYWQIIKKIPNHSSLT</sequence>
<keyword evidence="1" id="KW-0653">Protein transport</keyword>
<dbReference type="Proteomes" id="UP001515500">
    <property type="component" value="Chromosome 8"/>
</dbReference>
<dbReference type="GO" id="GO:0015031">
    <property type="term" value="P:protein transport"/>
    <property type="evidence" value="ECO:0007669"/>
    <property type="project" value="UniProtKB-KW"/>
</dbReference>
<comment type="subunit">
    <text evidence="1">Component of the TIM23 complex.</text>
</comment>
<dbReference type="InterPro" id="IPR036412">
    <property type="entry name" value="HAD-like_sf"/>
</dbReference>
<evidence type="ECO:0000259" key="2">
    <source>
        <dbReference type="PROSITE" id="PS50969"/>
    </source>
</evidence>
<gene>
    <name evidence="4" type="primary">LOC120267813</name>
</gene>
<dbReference type="SUPFAM" id="SSF56784">
    <property type="entry name" value="HAD-like"/>
    <property type="match status" value="1"/>
</dbReference>
<dbReference type="InterPro" id="IPR050365">
    <property type="entry name" value="TIM50"/>
</dbReference>
<evidence type="ECO:0000313" key="3">
    <source>
        <dbReference type="Proteomes" id="UP001515500"/>
    </source>
</evidence>
<dbReference type="PROSITE" id="PS50969">
    <property type="entry name" value="FCP1"/>
    <property type="match status" value="1"/>
</dbReference>
<protein>
    <recommendedName>
        <fullName evidence="1">Mitochondrial import inner membrane translocase subunit TIM50</fullName>
    </recommendedName>
</protein>
<keyword evidence="1" id="KW-0813">Transport</keyword>
<dbReference type="RefSeq" id="XP_039131429.1">
    <property type="nucleotide sequence ID" value="XM_039275495.1"/>
</dbReference>
<dbReference type="GeneID" id="120267813"/>
<keyword evidence="1" id="KW-0809">Transit peptide</keyword>
<accession>A0AB40BYE7</accession>
<dbReference type="InterPro" id="IPR004274">
    <property type="entry name" value="FCP1_dom"/>
</dbReference>